<dbReference type="Pfam" id="PF03610">
    <property type="entry name" value="EIIA-man"/>
    <property type="match status" value="1"/>
</dbReference>
<dbReference type="CDD" id="cd00006">
    <property type="entry name" value="PTS_IIA_man"/>
    <property type="match status" value="1"/>
</dbReference>
<evidence type="ECO:0000256" key="7">
    <source>
        <dbReference type="ARBA" id="ARBA00022777"/>
    </source>
</evidence>
<organism evidence="9 10">
    <name type="scientific">Xylocopilactobacillus apis</name>
    <dbReference type="NCBI Taxonomy" id="2932183"/>
    <lineage>
        <taxon>Bacteria</taxon>
        <taxon>Bacillati</taxon>
        <taxon>Bacillota</taxon>
        <taxon>Bacilli</taxon>
        <taxon>Lactobacillales</taxon>
        <taxon>Lactobacillaceae</taxon>
        <taxon>Xylocopilactobacillus</taxon>
    </lineage>
</organism>
<sequence>MGEIAILLMSHGNFAKSAIESAELIVGKQNNYEVLSVFLVDQVDTLKEKMYQKINKLDTGNGLLVLTDIIGGTPNNLAGNLINRSDTVICSGLNMPMLLEILTNRNQELSYIEELIKSSYQAGLFIRNTNLIEEYEEGDDDSL</sequence>
<dbReference type="PROSITE" id="PS51096">
    <property type="entry name" value="PTS_EIIA_TYPE_4"/>
    <property type="match status" value="1"/>
</dbReference>
<keyword evidence="3" id="KW-0963">Cytoplasm</keyword>
<evidence type="ECO:0000256" key="3">
    <source>
        <dbReference type="ARBA" id="ARBA00022490"/>
    </source>
</evidence>
<dbReference type="GO" id="GO:0016020">
    <property type="term" value="C:membrane"/>
    <property type="evidence" value="ECO:0007669"/>
    <property type="project" value="InterPro"/>
</dbReference>
<dbReference type="AlphaFoldDB" id="A0AAU9DQM1"/>
<evidence type="ECO:0000313" key="9">
    <source>
        <dbReference type="EMBL" id="BDR55893.1"/>
    </source>
</evidence>
<evidence type="ECO:0000313" key="10">
    <source>
        <dbReference type="Proteomes" id="UP001321804"/>
    </source>
</evidence>
<dbReference type="PANTHER" id="PTHR33799">
    <property type="entry name" value="PTS PERMEASE-RELATED-RELATED"/>
    <property type="match status" value="1"/>
</dbReference>
<evidence type="ECO:0000256" key="6">
    <source>
        <dbReference type="ARBA" id="ARBA00022683"/>
    </source>
</evidence>
<evidence type="ECO:0000256" key="1">
    <source>
        <dbReference type="ARBA" id="ARBA00004496"/>
    </source>
</evidence>
<dbReference type="KEGG" id="xak:KIMC2_04550"/>
<proteinExistence type="predicted"/>
<dbReference type="GO" id="GO:0009401">
    <property type="term" value="P:phosphoenolpyruvate-dependent sugar phosphotransferase system"/>
    <property type="evidence" value="ECO:0007669"/>
    <property type="project" value="UniProtKB-KW"/>
</dbReference>
<evidence type="ECO:0000256" key="4">
    <source>
        <dbReference type="ARBA" id="ARBA00022597"/>
    </source>
</evidence>
<evidence type="ECO:0000256" key="5">
    <source>
        <dbReference type="ARBA" id="ARBA00022679"/>
    </source>
</evidence>
<dbReference type="InterPro" id="IPR004701">
    <property type="entry name" value="PTS_EIIA_man-typ"/>
</dbReference>
<dbReference type="Gene3D" id="3.40.50.510">
    <property type="entry name" value="Phosphotransferase system, mannose-type IIA component"/>
    <property type="match status" value="1"/>
</dbReference>
<comment type="subcellular location">
    <subcellularLocation>
        <location evidence="1">Cytoplasm</location>
    </subcellularLocation>
</comment>
<dbReference type="GO" id="GO:0005737">
    <property type="term" value="C:cytoplasm"/>
    <property type="evidence" value="ECO:0007669"/>
    <property type="project" value="UniProtKB-SubCell"/>
</dbReference>
<dbReference type="InterPro" id="IPR051471">
    <property type="entry name" value="Bacterial_PTS_sugar_comp"/>
</dbReference>
<dbReference type="InterPro" id="IPR033887">
    <property type="entry name" value="PTS_IIA_man"/>
</dbReference>
<accession>A0AAU9DQM1</accession>
<dbReference type="Proteomes" id="UP001321804">
    <property type="component" value="Chromosome"/>
</dbReference>
<keyword evidence="10" id="KW-1185">Reference proteome</keyword>
<name>A0AAU9DQM1_9LACO</name>
<keyword evidence="5" id="KW-0808">Transferase</keyword>
<dbReference type="PANTHER" id="PTHR33799:SF1">
    <property type="entry name" value="PTS SYSTEM MANNOSE-SPECIFIC EIIAB COMPONENT-RELATED"/>
    <property type="match status" value="1"/>
</dbReference>
<dbReference type="RefSeq" id="WP_317697603.1">
    <property type="nucleotide sequence ID" value="NZ_AP026801.1"/>
</dbReference>
<gene>
    <name evidence="9" type="ORF">KIMC2_04550</name>
</gene>
<dbReference type="InterPro" id="IPR036662">
    <property type="entry name" value="PTS_EIIA_man-typ_sf"/>
</dbReference>
<keyword evidence="7" id="KW-0418">Kinase</keyword>
<feature type="domain" description="PTS EIIA type-4" evidence="8">
    <location>
        <begin position="3"/>
        <end position="139"/>
    </location>
</feature>
<keyword evidence="6" id="KW-0598">Phosphotransferase system</keyword>
<reference evidence="9 10" key="1">
    <citation type="journal article" date="2023" name="Microbiol. Spectr.">
        <title>Symbiosis of Carpenter Bees with Uncharacterized Lactic Acid Bacteria Showing NAD Auxotrophy.</title>
        <authorList>
            <person name="Kawasaki S."/>
            <person name="Ozawa K."/>
            <person name="Mori T."/>
            <person name="Yamamoto A."/>
            <person name="Ito M."/>
            <person name="Ohkuma M."/>
            <person name="Sakamoto M."/>
            <person name="Matsutani M."/>
        </authorList>
    </citation>
    <scope>NUCLEOTIDE SEQUENCE [LARGE SCALE GENOMIC DNA]</scope>
    <source>
        <strain evidence="9 10">KimC2</strain>
    </source>
</reference>
<evidence type="ECO:0000259" key="8">
    <source>
        <dbReference type="PROSITE" id="PS51096"/>
    </source>
</evidence>
<dbReference type="SUPFAM" id="SSF53062">
    <property type="entry name" value="PTS system fructose IIA component-like"/>
    <property type="match status" value="1"/>
</dbReference>
<dbReference type="EMBL" id="AP026801">
    <property type="protein sequence ID" value="BDR55893.1"/>
    <property type="molecule type" value="Genomic_DNA"/>
</dbReference>
<keyword evidence="4" id="KW-0762">Sugar transport</keyword>
<protein>
    <submittedName>
        <fullName evidence="9">PTS mannose transporter subunit IIAB</fullName>
    </submittedName>
</protein>
<evidence type="ECO:0000256" key="2">
    <source>
        <dbReference type="ARBA" id="ARBA00022448"/>
    </source>
</evidence>
<keyword evidence="2" id="KW-0813">Transport</keyword>
<dbReference type="GO" id="GO:0016301">
    <property type="term" value="F:kinase activity"/>
    <property type="evidence" value="ECO:0007669"/>
    <property type="project" value="UniProtKB-KW"/>
</dbReference>